<dbReference type="Pfam" id="PF03065">
    <property type="entry name" value="Glyco_hydro_57"/>
    <property type="match status" value="1"/>
</dbReference>
<dbReference type="GO" id="GO:0016787">
    <property type="term" value="F:hydrolase activity"/>
    <property type="evidence" value="ECO:0007669"/>
    <property type="project" value="UniProtKB-KW"/>
</dbReference>
<dbReference type="CDD" id="cd10792">
    <property type="entry name" value="GH57N_AmyC_like"/>
    <property type="match status" value="1"/>
</dbReference>
<keyword evidence="9" id="KW-1185">Reference proteome</keyword>
<dbReference type="eggNOG" id="COG1543">
    <property type="taxonomic scope" value="Bacteria"/>
</dbReference>
<feature type="binding site" evidence="4">
    <location>
        <position position="245"/>
    </location>
    <ligand>
        <name>substrate</name>
    </ligand>
</feature>
<reference evidence="9" key="1">
    <citation type="submission" date="2015-07" db="EMBL/GenBank/DDBJ databases">
        <title>Near-Complete Genome Sequence of the Cellulolytic Bacterium Bacteroides (Pseudobacteroides) cellulosolvens ATCC 35603.</title>
        <authorList>
            <person name="Dassa B."/>
            <person name="Utturkar S.M."/>
            <person name="Klingeman D.M."/>
            <person name="Hurt R.A."/>
            <person name="Keller M."/>
            <person name="Xu J."/>
            <person name="Reddy Y.H.K."/>
            <person name="Borovok I."/>
            <person name="Grinberg I.R."/>
            <person name="Lamed R."/>
            <person name="Zhivin O."/>
            <person name="Bayer E.A."/>
            <person name="Brown S.D."/>
        </authorList>
    </citation>
    <scope>NUCLEOTIDE SEQUENCE [LARGE SCALE GENOMIC DNA]</scope>
    <source>
        <strain evidence="9">DSM 2933</strain>
    </source>
</reference>
<dbReference type="Gene3D" id="1.20.1430.10">
    <property type="entry name" value="Families 57/38 glycoside transferase, middle domain"/>
    <property type="match status" value="1"/>
</dbReference>
<evidence type="ECO:0000256" key="5">
    <source>
        <dbReference type="RuleBase" id="RU361196"/>
    </source>
</evidence>
<feature type="domain" description="1,4-alpha-glucan branching enzyme C-terminal" evidence="7">
    <location>
        <begin position="428"/>
        <end position="528"/>
    </location>
</feature>
<dbReference type="RefSeq" id="WP_322786997.1">
    <property type="nucleotide sequence ID" value="NZ_JQKC01000009.1"/>
</dbReference>
<dbReference type="STRING" id="398512.Bccel_0050"/>
<accession>A0A0L6JGF6</accession>
<feature type="binding site" evidence="4">
    <location>
        <position position="468"/>
    </location>
    <ligand>
        <name>substrate</name>
    </ligand>
</feature>
<keyword evidence="8" id="KW-0378">Hydrolase</keyword>
<feature type="domain" description="Glycoside hydrolase family 57 N-terminal" evidence="6">
    <location>
        <begin position="10"/>
        <end position="393"/>
    </location>
</feature>
<dbReference type="PANTHER" id="PTHR41695:SF1">
    <property type="entry name" value="1,4-ALPHA-GLUCAN BRANCHING ENZYME TK1436"/>
    <property type="match status" value="1"/>
</dbReference>
<gene>
    <name evidence="8" type="ORF">Bccel_0050</name>
</gene>
<dbReference type="EMBL" id="LGTC01000001">
    <property type="protein sequence ID" value="KNY24793.1"/>
    <property type="molecule type" value="Genomic_DNA"/>
</dbReference>
<dbReference type="Pfam" id="PF09210">
    <property type="entry name" value="BE_C"/>
    <property type="match status" value="1"/>
</dbReference>
<dbReference type="PATRIC" id="fig|398512.5.peg.56"/>
<dbReference type="InterPro" id="IPR011330">
    <property type="entry name" value="Glyco_hydro/deAcase_b/a-brl"/>
</dbReference>
<dbReference type="GO" id="GO:0005576">
    <property type="term" value="C:extracellular region"/>
    <property type="evidence" value="ECO:0007669"/>
    <property type="project" value="TreeGrafter"/>
</dbReference>
<evidence type="ECO:0000256" key="1">
    <source>
        <dbReference type="ARBA" id="ARBA00006821"/>
    </source>
</evidence>
<feature type="active site" description="Proton donor" evidence="3">
    <location>
        <position position="354"/>
    </location>
</feature>
<comment type="caution">
    <text evidence="8">The sequence shown here is derived from an EMBL/GenBank/DDBJ whole genome shotgun (WGS) entry which is preliminary data.</text>
</comment>
<sequence>MITLHKGHVAIVLHAHLPFVRHPEHKDFLEERWLFEAISETYLPLIQCFESLLNEGVDFRITMSLTPPLLTMLTDTLLQNRYIDHLLKLIDLTEKEIHRTKSQPEFNHLAKMYNNKFKSDLIMFRDKCKCDIVQAFKKLQDTGKLEIIACAATHGYLPILSNSPEAVNAQITIGVDTYEKFFKVKPKGMWLPECGYTPMVENSLKRNGIEYFITESHGLLFANPKPVYGTFAPIVTTNGIVAFARDIESSKQVWSSHDGYPGDKCYRDFYRDIGYDLDYEYIKDHISPDGHRIQTGIKYYSITGKTNDKSPYNPDAAKEKAVFHAENFIENREKQILCLSKIMDRPPIVVCPYDAELLGHWWYEGPHWLYSMFKKIHTNQSAFNLTTLKEYMNNNPIMQVSVPCASSWGYNGYNEVWLNSSNDWIYKHLHKGAERMTELANENKIAEGIKKEALNQAARELLLAQSSDWAFIMKTGTMVQYAVKRTTDHIGRFLRLYHDIKENNIDEEWLMDMKNKDNIFPEIDYRIYKTM</sequence>
<dbReference type="Gene3D" id="3.20.110.10">
    <property type="entry name" value="Glycoside hydrolase 38, N terminal domain"/>
    <property type="match status" value="1"/>
</dbReference>
<evidence type="ECO:0000313" key="9">
    <source>
        <dbReference type="Proteomes" id="UP000036923"/>
    </source>
</evidence>
<feature type="binding site" evidence="4">
    <location>
        <position position="408"/>
    </location>
    <ligand>
        <name>substrate</name>
    </ligand>
</feature>
<dbReference type="InterPro" id="IPR028995">
    <property type="entry name" value="Glyco_hydro_57/38_cen_sf"/>
</dbReference>
<evidence type="ECO:0000259" key="7">
    <source>
        <dbReference type="Pfam" id="PF09210"/>
    </source>
</evidence>
<dbReference type="PANTHER" id="PTHR41695">
    <property type="entry name" value="1,4-ALPHA-GLUCAN BRANCHING ENZYME RV3031-RELATED"/>
    <property type="match status" value="1"/>
</dbReference>
<evidence type="ECO:0000256" key="4">
    <source>
        <dbReference type="PIRSR" id="PIRSR640042-2"/>
    </source>
</evidence>
<dbReference type="InterPro" id="IPR004300">
    <property type="entry name" value="Glyco_hydro_57_N"/>
</dbReference>
<evidence type="ECO:0000256" key="2">
    <source>
        <dbReference type="ARBA" id="ARBA00023277"/>
    </source>
</evidence>
<dbReference type="SUPFAM" id="SSF88713">
    <property type="entry name" value="Glycoside hydrolase/deacetylase"/>
    <property type="match status" value="1"/>
</dbReference>
<dbReference type="InterPro" id="IPR040042">
    <property type="entry name" value="Branching_enz_MT3115-like"/>
</dbReference>
<evidence type="ECO:0000256" key="3">
    <source>
        <dbReference type="PIRSR" id="PIRSR640042-1"/>
    </source>
</evidence>
<keyword evidence="2 5" id="KW-0119">Carbohydrate metabolism</keyword>
<comment type="similarity">
    <text evidence="1 5">Belongs to the glycosyl hydrolase 57 family.</text>
</comment>
<feature type="binding site" evidence="4">
    <location>
        <position position="262"/>
    </location>
    <ligand>
        <name>substrate</name>
    </ligand>
</feature>
<dbReference type="GO" id="GO:0003844">
    <property type="term" value="F:1,4-alpha-glucan branching enzyme activity"/>
    <property type="evidence" value="ECO:0007669"/>
    <property type="project" value="InterPro"/>
</dbReference>
<dbReference type="AlphaFoldDB" id="A0A0L6JGF6"/>
<dbReference type="InterPro" id="IPR027291">
    <property type="entry name" value="Glyco_hydro_38_N_sf"/>
</dbReference>
<organism evidence="8 9">
    <name type="scientific">Pseudobacteroides cellulosolvens ATCC 35603 = DSM 2933</name>
    <dbReference type="NCBI Taxonomy" id="398512"/>
    <lineage>
        <taxon>Bacteria</taxon>
        <taxon>Bacillati</taxon>
        <taxon>Bacillota</taxon>
        <taxon>Clostridia</taxon>
        <taxon>Eubacteriales</taxon>
        <taxon>Oscillospiraceae</taxon>
        <taxon>Pseudobacteroides</taxon>
    </lineage>
</organism>
<proteinExistence type="inferred from homology"/>
<name>A0A0L6JGF6_9FIRM</name>
<dbReference type="GO" id="GO:0030979">
    <property type="term" value="P:alpha-glucan biosynthetic process"/>
    <property type="evidence" value="ECO:0007669"/>
    <property type="project" value="InterPro"/>
</dbReference>
<dbReference type="InterPro" id="IPR037090">
    <property type="entry name" value="57_glycoside_trans_central"/>
</dbReference>
<dbReference type="Proteomes" id="UP000036923">
    <property type="component" value="Unassembled WGS sequence"/>
</dbReference>
<evidence type="ECO:0000313" key="8">
    <source>
        <dbReference type="EMBL" id="KNY24793.1"/>
    </source>
</evidence>
<evidence type="ECO:0000259" key="6">
    <source>
        <dbReference type="Pfam" id="PF03065"/>
    </source>
</evidence>
<dbReference type="SUPFAM" id="SSF88688">
    <property type="entry name" value="Families 57/38 glycoside transferase middle domain"/>
    <property type="match status" value="1"/>
</dbReference>
<protein>
    <submittedName>
        <fullName evidence="8">Glycoside hydrolase family 57</fullName>
    </submittedName>
</protein>
<dbReference type="InterPro" id="IPR015293">
    <property type="entry name" value="BE_C"/>
</dbReference>
<feature type="active site" description="Nucleophile" evidence="3">
    <location>
        <position position="193"/>
    </location>
</feature>